<reference evidence="3 4" key="1">
    <citation type="submission" date="2013-09" db="EMBL/GenBank/DDBJ databases">
        <authorList>
            <consortium name="DOE Joint Genome Institute"/>
            <person name="Klenk H.-P."/>
            <person name="Huntemann M."/>
            <person name="Han J."/>
            <person name="Chen A."/>
            <person name="Kyrpides N."/>
            <person name="Mavromatis K."/>
            <person name="Markowitz V."/>
            <person name="Palaniappan K."/>
            <person name="Ivanova N."/>
            <person name="Schaumberg A."/>
            <person name="Pati A."/>
            <person name="Liolios K."/>
            <person name="Nordberg H.P."/>
            <person name="Cantor M.N."/>
            <person name="Hua S.X."/>
            <person name="Woyke T."/>
        </authorList>
    </citation>
    <scope>NUCLEOTIDE SEQUENCE [LARGE SCALE GENOMIC DNA]</scope>
    <source>
        <strain evidence="3 4">DSM 14336</strain>
    </source>
</reference>
<protein>
    <recommendedName>
        <fullName evidence="5">Aspartate carbamoyltransferase catalytic subunit</fullName>
    </recommendedName>
</protein>
<gene>
    <name evidence="3" type="ORF">METH_02975</name>
</gene>
<dbReference type="STRING" id="999552.METH_02975"/>
<dbReference type="AlphaFoldDB" id="V9VSJ1"/>
<keyword evidence="2" id="KW-1133">Transmembrane helix</keyword>
<accession>V9VSJ1</accession>
<dbReference type="HOGENOM" id="CLU_123308_0_0_5"/>
<evidence type="ECO:0000256" key="1">
    <source>
        <dbReference type="SAM" id="MobiDB-lite"/>
    </source>
</evidence>
<dbReference type="KEGG" id="lmd:METH_02975"/>
<evidence type="ECO:0000313" key="3">
    <source>
        <dbReference type="EMBL" id="AHC99816.1"/>
    </source>
</evidence>
<dbReference type="RefSeq" id="WP_024088906.1">
    <property type="nucleotide sequence ID" value="NC_023135.1"/>
</dbReference>
<sequence length="177" mass="18990">MDGVIHIPAGERGVIRLFRLDMRPEQAAFLKEPGALAQVLGVAALDPDQVEIFPVSDLEDIGLAGYLADGCGVPRAQVEEDRGMLDALEGHVLLIRSRAFDGAETRLTPAEQIILVGTYGERQTDWSAPPATAESAKPYSAPKLPPRQARTQARRIGAVLFAVVMLLAALLVWAVAV</sequence>
<feature type="region of interest" description="Disordered" evidence="1">
    <location>
        <begin position="125"/>
        <end position="146"/>
    </location>
</feature>
<dbReference type="OrthoDB" id="7875742at2"/>
<dbReference type="EMBL" id="CP006773">
    <property type="protein sequence ID" value="AHC99816.1"/>
    <property type="molecule type" value="Genomic_DNA"/>
</dbReference>
<keyword evidence="2" id="KW-0472">Membrane</keyword>
<evidence type="ECO:0000256" key="2">
    <source>
        <dbReference type="SAM" id="Phobius"/>
    </source>
</evidence>
<organism evidence="3 4">
    <name type="scientific">Leisingera methylohalidivorans DSM 14336</name>
    <dbReference type="NCBI Taxonomy" id="999552"/>
    <lineage>
        <taxon>Bacteria</taxon>
        <taxon>Pseudomonadati</taxon>
        <taxon>Pseudomonadota</taxon>
        <taxon>Alphaproteobacteria</taxon>
        <taxon>Rhodobacterales</taxon>
        <taxon>Roseobacteraceae</taxon>
        <taxon>Leisingera</taxon>
    </lineage>
</organism>
<keyword evidence="2" id="KW-0812">Transmembrane</keyword>
<proteinExistence type="predicted"/>
<evidence type="ECO:0000313" key="4">
    <source>
        <dbReference type="Proteomes" id="UP000018780"/>
    </source>
</evidence>
<evidence type="ECO:0008006" key="5">
    <source>
        <dbReference type="Google" id="ProtNLM"/>
    </source>
</evidence>
<keyword evidence="4" id="KW-1185">Reference proteome</keyword>
<dbReference type="Proteomes" id="UP000018780">
    <property type="component" value="Chromosome"/>
</dbReference>
<dbReference type="PATRIC" id="fig|999552.6.peg.592"/>
<feature type="transmembrane region" description="Helical" evidence="2">
    <location>
        <begin position="156"/>
        <end position="176"/>
    </location>
</feature>
<name>V9VSJ1_9RHOB</name>